<dbReference type="AlphaFoldDB" id="A0A382R2R7"/>
<organism evidence="1">
    <name type="scientific">marine metagenome</name>
    <dbReference type="NCBI Taxonomy" id="408172"/>
    <lineage>
        <taxon>unclassified sequences</taxon>
        <taxon>metagenomes</taxon>
        <taxon>ecological metagenomes</taxon>
    </lineage>
</organism>
<name>A0A382R2R7_9ZZZZ</name>
<reference evidence="1" key="1">
    <citation type="submission" date="2018-05" db="EMBL/GenBank/DDBJ databases">
        <authorList>
            <person name="Lanie J.A."/>
            <person name="Ng W.-L."/>
            <person name="Kazmierczak K.M."/>
            <person name="Andrzejewski T.M."/>
            <person name="Davidsen T.M."/>
            <person name="Wayne K.J."/>
            <person name="Tettelin H."/>
            <person name="Glass J.I."/>
            <person name="Rusch D."/>
            <person name="Podicherti R."/>
            <person name="Tsui H.-C.T."/>
            <person name="Winkler M.E."/>
        </authorList>
    </citation>
    <scope>NUCLEOTIDE SEQUENCE</scope>
</reference>
<evidence type="ECO:0000313" key="1">
    <source>
        <dbReference type="EMBL" id="SVC92039.1"/>
    </source>
</evidence>
<accession>A0A382R2R7</accession>
<feature type="non-terminal residue" evidence="1">
    <location>
        <position position="28"/>
    </location>
</feature>
<sequence length="28" mass="3156">MILANDLQIAYLDNHPNVNRGPYEVTAL</sequence>
<proteinExistence type="predicted"/>
<protein>
    <submittedName>
        <fullName evidence="1">Uncharacterized protein</fullName>
    </submittedName>
</protein>
<dbReference type="EMBL" id="UINC01118723">
    <property type="protein sequence ID" value="SVC92039.1"/>
    <property type="molecule type" value="Genomic_DNA"/>
</dbReference>
<gene>
    <name evidence="1" type="ORF">METZ01_LOCUS344893</name>
</gene>